<reference evidence="5 6" key="1">
    <citation type="submission" date="2016-06" db="EMBL/GenBank/DDBJ databases">
        <title>Comparative genomics of the ectomycorrhizal sister species Rhizopogon vinicolor and Rhizopogon vesiculosus (Basidiomycota: Boletales) reveals a divergence of the mating type B locus.</title>
        <authorList>
            <consortium name="DOE Joint Genome Institute"/>
            <person name="Mujic A.B."/>
            <person name="Kuo A."/>
            <person name="Tritt A."/>
            <person name="Lipzen A."/>
            <person name="Chen C."/>
            <person name="Johnson J."/>
            <person name="Sharma A."/>
            <person name="Barry K."/>
            <person name="Grigoriev I.V."/>
            <person name="Spatafora J.W."/>
        </authorList>
    </citation>
    <scope>NUCLEOTIDE SEQUENCE [LARGE SCALE GENOMIC DNA]</scope>
    <source>
        <strain evidence="5 6">AM-OR11-026</strain>
    </source>
</reference>
<proteinExistence type="inferred from homology"/>
<protein>
    <recommendedName>
        <fullName evidence="4">Ribosomal protein</fullName>
    </recommendedName>
</protein>
<name>A0A1B7NDX5_9AGAM</name>
<evidence type="ECO:0000256" key="3">
    <source>
        <dbReference type="ARBA" id="ARBA00023274"/>
    </source>
</evidence>
<gene>
    <name evidence="5" type="ORF">K503DRAFT_682186</name>
</gene>
<dbReference type="GO" id="GO:0003735">
    <property type="term" value="F:structural constituent of ribosome"/>
    <property type="evidence" value="ECO:0007669"/>
    <property type="project" value="InterPro"/>
</dbReference>
<dbReference type="PANTHER" id="PTHR18804:SF16">
    <property type="entry name" value="RIBOSOMAL PROTEIN"/>
    <property type="match status" value="1"/>
</dbReference>
<dbReference type="OrthoDB" id="10265903at2759"/>
<dbReference type="SUPFAM" id="SSF57840">
    <property type="entry name" value="Ribosomal protein L36"/>
    <property type="match status" value="1"/>
</dbReference>
<dbReference type="Pfam" id="PF00444">
    <property type="entry name" value="Ribosomal_L36"/>
    <property type="match status" value="1"/>
</dbReference>
<dbReference type="NCBIfam" id="TIGR01022">
    <property type="entry name" value="rpmJ_bact"/>
    <property type="match status" value="1"/>
</dbReference>
<keyword evidence="3 4" id="KW-0687">Ribonucleoprotein</keyword>
<evidence type="ECO:0000313" key="6">
    <source>
        <dbReference type="Proteomes" id="UP000092154"/>
    </source>
</evidence>
<sequence length="83" mass="9040">MLRALLASSRPLLARLRIPTVPHTHNSPFAISPLGPTAIPSAARGMKVRSSVKVMCDGCSVVKRKGRVYVVCSKNPKHKQVCY</sequence>
<keyword evidence="6" id="KW-1185">Reference proteome</keyword>
<dbReference type="FunCoup" id="A0A1B7NDX5">
    <property type="interactions" value="117"/>
</dbReference>
<dbReference type="GO" id="GO:0006412">
    <property type="term" value="P:translation"/>
    <property type="evidence" value="ECO:0007669"/>
    <property type="project" value="InterPro"/>
</dbReference>
<dbReference type="PANTHER" id="PTHR18804">
    <property type="entry name" value="RIBOSOMAL PROTEIN"/>
    <property type="match status" value="1"/>
</dbReference>
<comment type="similarity">
    <text evidence="1 4">Belongs to the bacterial ribosomal protein bL36 family.</text>
</comment>
<organism evidence="5 6">
    <name type="scientific">Rhizopogon vinicolor AM-OR11-026</name>
    <dbReference type="NCBI Taxonomy" id="1314800"/>
    <lineage>
        <taxon>Eukaryota</taxon>
        <taxon>Fungi</taxon>
        <taxon>Dikarya</taxon>
        <taxon>Basidiomycota</taxon>
        <taxon>Agaricomycotina</taxon>
        <taxon>Agaricomycetes</taxon>
        <taxon>Agaricomycetidae</taxon>
        <taxon>Boletales</taxon>
        <taxon>Suillineae</taxon>
        <taxon>Rhizopogonaceae</taxon>
        <taxon>Rhizopogon</taxon>
    </lineage>
</organism>
<dbReference type="STRING" id="1314800.A0A1B7NDX5"/>
<keyword evidence="2 4" id="KW-0689">Ribosomal protein</keyword>
<dbReference type="Proteomes" id="UP000092154">
    <property type="component" value="Unassembled WGS sequence"/>
</dbReference>
<accession>A0A1B7NDX5</accession>
<dbReference type="EMBL" id="KV448146">
    <property type="protein sequence ID" value="OAX42944.1"/>
    <property type="molecule type" value="Genomic_DNA"/>
</dbReference>
<dbReference type="HAMAP" id="MF_00251">
    <property type="entry name" value="Ribosomal_bL36"/>
    <property type="match status" value="1"/>
</dbReference>
<dbReference type="AlphaFoldDB" id="A0A1B7NDX5"/>
<dbReference type="InterPro" id="IPR000473">
    <property type="entry name" value="Ribosomal_bL36"/>
</dbReference>
<dbReference type="InterPro" id="IPR035977">
    <property type="entry name" value="Ribosomal_bL36_sp"/>
</dbReference>
<dbReference type="InterPro" id="IPR052010">
    <property type="entry name" value="Ribosomal_LSU_bL36"/>
</dbReference>
<evidence type="ECO:0000256" key="1">
    <source>
        <dbReference type="ARBA" id="ARBA00007645"/>
    </source>
</evidence>
<dbReference type="GO" id="GO:1990904">
    <property type="term" value="C:ribonucleoprotein complex"/>
    <property type="evidence" value="ECO:0007669"/>
    <property type="project" value="UniProtKB-KW"/>
</dbReference>
<dbReference type="GO" id="GO:0005840">
    <property type="term" value="C:ribosome"/>
    <property type="evidence" value="ECO:0007669"/>
    <property type="project" value="UniProtKB-KW"/>
</dbReference>
<dbReference type="InParanoid" id="A0A1B7NDX5"/>
<evidence type="ECO:0000313" key="5">
    <source>
        <dbReference type="EMBL" id="OAX42944.1"/>
    </source>
</evidence>
<evidence type="ECO:0000256" key="2">
    <source>
        <dbReference type="ARBA" id="ARBA00022980"/>
    </source>
</evidence>
<evidence type="ECO:0000256" key="4">
    <source>
        <dbReference type="RuleBase" id="RU000570"/>
    </source>
</evidence>